<comment type="caution">
    <text evidence="2">The sequence shown here is derived from an EMBL/GenBank/DDBJ whole genome shotgun (WGS) entry which is preliminary data.</text>
</comment>
<feature type="transmembrane region" description="Helical" evidence="1">
    <location>
        <begin position="15"/>
        <end position="34"/>
    </location>
</feature>
<dbReference type="RefSeq" id="XP_066799955.1">
    <property type="nucleotide sequence ID" value="XM_066949661.1"/>
</dbReference>
<evidence type="ECO:0000256" key="1">
    <source>
        <dbReference type="SAM" id="Phobius"/>
    </source>
</evidence>
<sequence length="399" mass="44000">MPVHTLAEYLGDISTSHLVVGAGVFALLFWIKIWSGGRSTTWEREWAGKMILVVASPTPTIMTLLDHLLHLPSPPQILFLPPVPSPLPESLLTVLHTIRLSASTNPLAQLHCEPLPPTPLAVRDFTKKWASAPTNITGEGGRRIDAIVLGSGWEVRPYHIRQEGEWSTHQFHFHLLTSLLPHLLRSPAERSIRIISLISPTWSAALPSLTGAKARDDVVFHTGRRSLNTLLLMKHFQLILDTLASATFGKVTPVPGAEDEGVKKKRDKSLKSNIMSISVVMGWAREEVVRGWILLYPLVMFVTPSPKKSIQSILFALSAPVRYDELDETPKVVDQGKETLDKRRTAVGGGDAVRDCAVVDLPPVLSNPGLAKAMYDELEKEVEAGVKKTAEGEKLRPQR</sequence>
<dbReference type="AlphaFoldDB" id="A0AAW0YEE6"/>
<keyword evidence="1" id="KW-1133">Transmembrane helix</keyword>
<evidence type="ECO:0000313" key="2">
    <source>
        <dbReference type="EMBL" id="KAK8844731.1"/>
    </source>
</evidence>
<gene>
    <name evidence="2" type="ORF">IAR55_006581</name>
</gene>
<dbReference type="EMBL" id="JBCAWK010000013">
    <property type="protein sequence ID" value="KAK8844731.1"/>
    <property type="molecule type" value="Genomic_DNA"/>
</dbReference>
<reference evidence="2 3" key="1">
    <citation type="journal article" date="2024" name="bioRxiv">
        <title>Comparative genomics of Cryptococcus and Kwoniella reveals pathogenesis evolution and contrasting karyotype dynamics via intercentromeric recombination or chromosome fusion.</title>
        <authorList>
            <person name="Coelho M.A."/>
            <person name="David-Palma M."/>
            <person name="Shea T."/>
            <person name="Bowers K."/>
            <person name="McGinley-Smith S."/>
            <person name="Mohammad A.W."/>
            <person name="Gnirke A."/>
            <person name="Yurkov A.M."/>
            <person name="Nowrousian M."/>
            <person name="Sun S."/>
            <person name="Cuomo C.A."/>
            <person name="Heitman J."/>
        </authorList>
    </citation>
    <scope>NUCLEOTIDE SEQUENCE [LARGE SCALE GENOMIC DNA]</scope>
    <source>
        <strain evidence="2 3">CBS 13917</strain>
    </source>
</reference>
<protein>
    <submittedName>
        <fullName evidence="2">Uncharacterized protein</fullName>
    </submittedName>
</protein>
<keyword evidence="3" id="KW-1185">Reference proteome</keyword>
<dbReference type="GeneID" id="92183839"/>
<keyword evidence="1" id="KW-0812">Transmembrane</keyword>
<organism evidence="2 3">
    <name type="scientific">Kwoniella newhampshirensis</name>
    <dbReference type="NCBI Taxonomy" id="1651941"/>
    <lineage>
        <taxon>Eukaryota</taxon>
        <taxon>Fungi</taxon>
        <taxon>Dikarya</taxon>
        <taxon>Basidiomycota</taxon>
        <taxon>Agaricomycotina</taxon>
        <taxon>Tremellomycetes</taxon>
        <taxon>Tremellales</taxon>
        <taxon>Cryptococcaceae</taxon>
        <taxon>Kwoniella</taxon>
    </lineage>
</organism>
<dbReference type="Proteomes" id="UP001388673">
    <property type="component" value="Unassembled WGS sequence"/>
</dbReference>
<proteinExistence type="predicted"/>
<accession>A0AAW0YEE6</accession>
<evidence type="ECO:0000313" key="3">
    <source>
        <dbReference type="Proteomes" id="UP001388673"/>
    </source>
</evidence>
<feature type="transmembrane region" description="Helical" evidence="1">
    <location>
        <begin position="46"/>
        <end position="65"/>
    </location>
</feature>
<keyword evidence="1" id="KW-0472">Membrane</keyword>
<name>A0AAW0YEE6_9TREE</name>
<dbReference type="KEGG" id="kne:92183839"/>